<feature type="transmembrane region" description="Helical" evidence="1">
    <location>
        <begin position="237"/>
        <end position="254"/>
    </location>
</feature>
<dbReference type="PANTHER" id="PTHR23028:SF53">
    <property type="entry name" value="ACYL_TRANSF_3 DOMAIN-CONTAINING PROTEIN"/>
    <property type="match status" value="1"/>
</dbReference>
<evidence type="ECO:0000313" key="4">
    <source>
        <dbReference type="Proteomes" id="UP000295484"/>
    </source>
</evidence>
<name>A0A4R8F3I3_9RHOB</name>
<dbReference type="AlphaFoldDB" id="A0A4R8F3I3"/>
<feature type="transmembrane region" description="Helical" evidence="1">
    <location>
        <begin position="21"/>
        <end position="39"/>
    </location>
</feature>
<protein>
    <submittedName>
        <fullName evidence="3">Peptidoglycan/LPS O-acetylase OafA/YrhL</fullName>
    </submittedName>
</protein>
<reference evidence="3 4" key="1">
    <citation type="submission" date="2019-03" db="EMBL/GenBank/DDBJ databases">
        <title>Genomic Encyclopedia of Type Strains, Phase IV (KMG-IV): sequencing the most valuable type-strain genomes for metagenomic binning, comparative biology and taxonomic classification.</title>
        <authorList>
            <person name="Goeker M."/>
        </authorList>
    </citation>
    <scope>NUCLEOTIDE SEQUENCE [LARGE SCALE GENOMIC DNA]</scope>
    <source>
        <strain evidence="3 4">JA181</strain>
    </source>
</reference>
<dbReference type="GO" id="GO:0016747">
    <property type="term" value="F:acyltransferase activity, transferring groups other than amino-acyl groups"/>
    <property type="evidence" value="ECO:0007669"/>
    <property type="project" value="InterPro"/>
</dbReference>
<gene>
    <name evidence="3" type="ORF">EV657_1592</name>
</gene>
<dbReference type="RefSeq" id="WP_134079801.1">
    <property type="nucleotide sequence ID" value="NZ_SOEB01000059.1"/>
</dbReference>
<keyword evidence="1" id="KW-1133">Transmembrane helix</keyword>
<proteinExistence type="predicted"/>
<dbReference type="Pfam" id="PF01757">
    <property type="entry name" value="Acyl_transf_3"/>
    <property type="match status" value="1"/>
</dbReference>
<dbReference type="GO" id="GO:0009103">
    <property type="term" value="P:lipopolysaccharide biosynthetic process"/>
    <property type="evidence" value="ECO:0007669"/>
    <property type="project" value="TreeGrafter"/>
</dbReference>
<feature type="transmembrane region" description="Helical" evidence="1">
    <location>
        <begin position="266"/>
        <end position="284"/>
    </location>
</feature>
<accession>A0A4R8F3I3</accession>
<dbReference type="InterPro" id="IPR050879">
    <property type="entry name" value="Acyltransferase_3"/>
</dbReference>
<feature type="domain" description="Acyltransferase 3" evidence="2">
    <location>
        <begin position="17"/>
        <end position="318"/>
    </location>
</feature>
<feature type="transmembrane region" description="Helical" evidence="1">
    <location>
        <begin position="139"/>
        <end position="168"/>
    </location>
</feature>
<keyword evidence="1" id="KW-0472">Membrane</keyword>
<comment type="caution">
    <text evidence="3">The sequence shown here is derived from an EMBL/GenBank/DDBJ whole genome shotgun (WGS) entry which is preliminary data.</text>
</comment>
<evidence type="ECO:0000259" key="2">
    <source>
        <dbReference type="Pfam" id="PF01757"/>
    </source>
</evidence>
<evidence type="ECO:0000256" key="1">
    <source>
        <dbReference type="SAM" id="Phobius"/>
    </source>
</evidence>
<organism evidence="3 4">
    <name type="scientific">Rhodovulum visakhapatnamense</name>
    <dbReference type="NCBI Taxonomy" id="364297"/>
    <lineage>
        <taxon>Bacteria</taxon>
        <taxon>Pseudomonadati</taxon>
        <taxon>Pseudomonadota</taxon>
        <taxon>Alphaproteobacteria</taxon>
        <taxon>Rhodobacterales</taxon>
        <taxon>Paracoccaceae</taxon>
        <taxon>Rhodovulum</taxon>
    </lineage>
</organism>
<keyword evidence="1" id="KW-0812">Transmembrane</keyword>
<dbReference type="InterPro" id="IPR002656">
    <property type="entry name" value="Acyl_transf_3_dom"/>
</dbReference>
<dbReference type="PANTHER" id="PTHR23028">
    <property type="entry name" value="ACETYLTRANSFERASE"/>
    <property type="match status" value="1"/>
</dbReference>
<dbReference type="Proteomes" id="UP000295484">
    <property type="component" value="Unassembled WGS sequence"/>
</dbReference>
<dbReference type="GO" id="GO:0016020">
    <property type="term" value="C:membrane"/>
    <property type="evidence" value="ECO:0007669"/>
    <property type="project" value="TreeGrafter"/>
</dbReference>
<evidence type="ECO:0000313" key="3">
    <source>
        <dbReference type="EMBL" id="TDX19612.1"/>
    </source>
</evidence>
<sequence>MPSQQLQSQIPEEPHLQELDGFRAFSILAVLACHMLPLGPAPWQLNVTAGYMGMSVFFALSGFLISRFLWDRPDVKVFLIRRTARIMPLVLLVSFIYTVLLQHRLDSFAAANLYVLNYWHSAIIPYISPLWSLGVEMHFYLGIALAVLFFGRRGFVLVPVAAAVVMALRVEHNVFGAIGTHFRIDEILSGSMLALAFIHRRNRYLTRFWTVLPALFWPLVLLWLLSCWPPSGALGYMRPYLAAGMIGSVLAMRKGSWQAGLLSHRILAYIATISFALYVWHSPFRHDWFASGGEWDIYLVKRPLGILAAFALAHLSTFYFERPITQWAKRYTSRPRLATA</sequence>
<feature type="transmembrane region" description="Helical" evidence="1">
    <location>
        <begin position="205"/>
        <end position="225"/>
    </location>
</feature>
<feature type="transmembrane region" description="Helical" evidence="1">
    <location>
        <begin position="51"/>
        <end position="70"/>
    </location>
</feature>
<feature type="transmembrane region" description="Helical" evidence="1">
    <location>
        <begin position="82"/>
        <end position="101"/>
    </location>
</feature>
<dbReference type="EMBL" id="SOEB01000059">
    <property type="protein sequence ID" value="TDX19612.1"/>
    <property type="molecule type" value="Genomic_DNA"/>
</dbReference>
<feature type="transmembrane region" description="Helical" evidence="1">
    <location>
        <begin position="304"/>
        <end position="320"/>
    </location>
</feature>